<dbReference type="VEuPathDB" id="FungiDB:YALI1_A16952g"/>
<reference evidence="1 2" key="1">
    <citation type="journal article" date="2016" name="PLoS ONE">
        <title>Sequence Assembly of Yarrowia lipolytica Strain W29/CLIB89 Shows Transposable Element Diversity.</title>
        <authorList>
            <person name="Magnan C."/>
            <person name="Yu J."/>
            <person name="Chang I."/>
            <person name="Jahn E."/>
            <person name="Kanomata Y."/>
            <person name="Wu J."/>
            <person name="Zeller M."/>
            <person name="Oakes M."/>
            <person name="Baldi P."/>
            <person name="Sandmeyer S."/>
        </authorList>
    </citation>
    <scope>NUCLEOTIDE SEQUENCE [LARGE SCALE GENOMIC DNA]</scope>
    <source>
        <strain evidence="2">CLIB89(W29)</strain>
    </source>
</reference>
<dbReference type="GeneID" id="94582498"/>
<protein>
    <submittedName>
        <fullName evidence="1">Uncharacterized protein</fullName>
    </submittedName>
</protein>
<sequence>MTREQKIEKQIVTHSTRSMYCISLKVPQTVYSHKASERVLICYSSNSRHSHSLSIDLLSHTPHLTKLCMTVGSEYLPQFYLALKKNVELQQVRFRFSFSPFFHTRGFISPLEK</sequence>
<accession>A0A1D8N537</accession>
<gene>
    <name evidence="1" type="ORF">YALI1_A16952g</name>
</gene>
<dbReference type="Proteomes" id="UP000182444">
    <property type="component" value="Chromosome 1A"/>
</dbReference>
<evidence type="ECO:0000313" key="1">
    <source>
        <dbReference type="EMBL" id="AOW00752.1"/>
    </source>
</evidence>
<evidence type="ECO:0000313" key="2">
    <source>
        <dbReference type="Proteomes" id="UP000182444"/>
    </source>
</evidence>
<dbReference type="AlphaFoldDB" id="A0A1D8N537"/>
<organism evidence="1 2">
    <name type="scientific">Yarrowia lipolytica</name>
    <name type="common">Candida lipolytica</name>
    <dbReference type="NCBI Taxonomy" id="4952"/>
    <lineage>
        <taxon>Eukaryota</taxon>
        <taxon>Fungi</taxon>
        <taxon>Dikarya</taxon>
        <taxon>Ascomycota</taxon>
        <taxon>Saccharomycotina</taxon>
        <taxon>Dipodascomycetes</taxon>
        <taxon>Dipodascales</taxon>
        <taxon>Dipodascales incertae sedis</taxon>
        <taxon>Yarrowia</taxon>
    </lineage>
</organism>
<dbReference type="RefSeq" id="XP_068137939.1">
    <property type="nucleotide sequence ID" value="XM_068281838.1"/>
</dbReference>
<name>A0A1D8N537_YARLL</name>
<dbReference type="EMBL" id="CP017553">
    <property type="protein sequence ID" value="AOW00752.1"/>
    <property type="molecule type" value="Genomic_DNA"/>
</dbReference>
<proteinExistence type="predicted"/>